<accession>A0A168RBF2</accession>
<proteinExistence type="predicted"/>
<sequence length="155" mass="18904">MLNEADKEQKEFFDNHMTCKEVLDFLKPRDIKLRYLKKVKIPHGYPLPYKKAHYMYNKKEVYEAKAHNDFVLANCRTQEQVVEYLDTVTHDTNDTDYIMRLIKEFKLEVYKMIGFGYTKYFKKDQIEEIKAKQNKFWREHIGTVEIKKIYPPCYR</sequence>
<name>A0A168RBF2_9CLOT</name>
<evidence type="ECO:0000313" key="1">
    <source>
        <dbReference type="EMBL" id="OAA90490.1"/>
    </source>
</evidence>
<organism evidence="1 2">
    <name type="scientific">Clostridium ljungdahlii</name>
    <dbReference type="NCBI Taxonomy" id="1538"/>
    <lineage>
        <taxon>Bacteria</taxon>
        <taxon>Bacillati</taxon>
        <taxon>Bacillota</taxon>
        <taxon>Clostridia</taxon>
        <taxon>Eubacteriales</taxon>
        <taxon>Clostridiaceae</taxon>
        <taxon>Clostridium</taxon>
    </lineage>
</organism>
<dbReference type="Proteomes" id="UP000077407">
    <property type="component" value="Unassembled WGS sequence"/>
</dbReference>
<dbReference type="RefSeq" id="WP_063554932.1">
    <property type="nucleotide sequence ID" value="NZ_LITT01000011.1"/>
</dbReference>
<evidence type="ECO:0000313" key="2">
    <source>
        <dbReference type="Proteomes" id="UP000077407"/>
    </source>
</evidence>
<protein>
    <submittedName>
        <fullName evidence="1">Uncharacterized protein</fullName>
    </submittedName>
</protein>
<dbReference type="AlphaFoldDB" id="A0A168RBF2"/>
<reference evidence="1 2" key="1">
    <citation type="journal article" date="2015" name="Biotechnol. Bioeng.">
        <title>Genome sequence and phenotypic characterization of Caulobacter segnis.</title>
        <authorList>
            <person name="Patel S."/>
            <person name="Fletcher B."/>
            <person name="Scott D.C."/>
            <person name="Ely B."/>
        </authorList>
    </citation>
    <scope>NUCLEOTIDE SEQUENCE [LARGE SCALE GENOMIC DNA]</scope>
    <source>
        <strain evidence="1 2">ERI-2</strain>
    </source>
</reference>
<dbReference type="EMBL" id="LITT01000011">
    <property type="protein sequence ID" value="OAA90490.1"/>
    <property type="molecule type" value="Genomic_DNA"/>
</dbReference>
<gene>
    <name evidence="1" type="ORF">WY13_01394</name>
</gene>
<comment type="caution">
    <text evidence="1">The sequence shown here is derived from an EMBL/GenBank/DDBJ whole genome shotgun (WGS) entry which is preliminary data.</text>
</comment>